<accession>A0A9N9GFI8</accession>
<gene>
    <name evidence="1" type="ORF">AMORRO_LOCUS7671</name>
</gene>
<dbReference type="Proteomes" id="UP000789342">
    <property type="component" value="Unassembled WGS sequence"/>
</dbReference>
<dbReference type="OrthoDB" id="2379008at2759"/>
<protein>
    <submittedName>
        <fullName evidence="1">4601_t:CDS:1</fullName>
    </submittedName>
</protein>
<proteinExistence type="predicted"/>
<dbReference type="EMBL" id="CAJVPV010005957">
    <property type="protein sequence ID" value="CAG8598418.1"/>
    <property type="molecule type" value="Genomic_DNA"/>
</dbReference>
<comment type="caution">
    <text evidence="1">The sequence shown here is derived from an EMBL/GenBank/DDBJ whole genome shotgun (WGS) entry which is preliminary data.</text>
</comment>
<name>A0A9N9GFI8_9GLOM</name>
<evidence type="ECO:0000313" key="2">
    <source>
        <dbReference type="Proteomes" id="UP000789342"/>
    </source>
</evidence>
<dbReference type="AlphaFoldDB" id="A0A9N9GFI8"/>
<keyword evidence="2" id="KW-1185">Reference proteome</keyword>
<evidence type="ECO:0000313" key="1">
    <source>
        <dbReference type="EMBL" id="CAG8598418.1"/>
    </source>
</evidence>
<sequence length="137" mass="15905">MGIVAATKVVVGISDKNQTIVKTTIDTTNSYDKGDFYITEAATNIQKVSEEWMNKDLREFEDIGKRFLIWNNNARRKHIKLQSLLDDEDFAEGCKAWIWQQKLKIYSSRNLKAYIEDTLFLKLTGYIKKDTISKKTC</sequence>
<reference evidence="1" key="1">
    <citation type="submission" date="2021-06" db="EMBL/GenBank/DDBJ databases">
        <authorList>
            <person name="Kallberg Y."/>
            <person name="Tangrot J."/>
            <person name="Rosling A."/>
        </authorList>
    </citation>
    <scope>NUCLEOTIDE SEQUENCE</scope>
    <source>
        <strain evidence="1">CL551</strain>
    </source>
</reference>
<organism evidence="1 2">
    <name type="scientific">Acaulospora morrowiae</name>
    <dbReference type="NCBI Taxonomy" id="94023"/>
    <lineage>
        <taxon>Eukaryota</taxon>
        <taxon>Fungi</taxon>
        <taxon>Fungi incertae sedis</taxon>
        <taxon>Mucoromycota</taxon>
        <taxon>Glomeromycotina</taxon>
        <taxon>Glomeromycetes</taxon>
        <taxon>Diversisporales</taxon>
        <taxon>Acaulosporaceae</taxon>
        <taxon>Acaulospora</taxon>
    </lineage>
</organism>